<evidence type="ECO:0000313" key="2">
    <source>
        <dbReference type="EMBL" id="MCG4526936.1"/>
    </source>
</evidence>
<accession>A0ABS9M813</accession>
<organism evidence="2 3">
    <name type="scientific">Intestinimonas massiliensis</name>
    <name type="common">ex Afouda et al. 2020</name>
    <dbReference type="NCBI Taxonomy" id="1673721"/>
    <lineage>
        <taxon>Bacteria</taxon>
        <taxon>Bacillati</taxon>
        <taxon>Bacillota</taxon>
        <taxon>Clostridia</taxon>
        <taxon>Eubacteriales</taxon>
        <taxon>Intestinimonas</taxon>
    </lineage>
</organism>
<dbReference type="Proteomes" id="UP001200313">
    <property type="component" value="Unassembled WGS sequence"/>
</dbReference>
<dbReference type="RefSeq" id="WP_238073804.1">
    <property type="nucleotide sequence ID" value="NZ_JAKNJB010000010.1"/>
</dbReference>
<name>A0ABS9M813_9FIRM</name>
<keyword evidence="1" id="KW-1133">Transmembrane helix</keyword>
<protein>
    <submittedName>
        <fullName evidence="2">Uncharacterized protein</fullName>
    </submittedName>
</protein>
<comment type="caution">
    <text evidence="2">The sequence shown here is derived from an EMBL/GenBank/DDBJ whole genome shotgun (WGS) entry which is preliminary data.</text>
</comment>
<keyword evidence="3" id="KW-1185">Reference proteome</keyword>
<keyword evidence="1" id="KW-0812">Transmembrane</keyword>
<sequence length="72" mass="8207">MKKIKSKIKGFLYRNRRYQAAKRDGLNVLVETDSSRSRRAERREKINMLLTFVSAVAAVVAAIFATLSYINA</sequence>
<evidence type="ECO:0000256" key="1">
    <source>
        <dbReference type="SAM" id="Phobius"/>
    </source>
</evidence>
<gene>
    <name evidence="2" type="ORF">L0P79_07570</name>
</gene>
<evidence type="ECO:0000313" key="3">
    <source>
        <dbReference type="Proteomes" id="UP001200313"/>
    </source>
</evidence>
<reference evidence="2 3" key="1">
    <citation type="submission" date="2022-01" db="EMBL/GenBank/DDBJ databases">
        <title>Collection of gut derived symbiotic bacterial strains cultured from healthy donors.</title>
        <authorList>
            <person name="Lin H."/>
            <person name="Kohout C."/>
            <person name="Waligurski E."/>
            <person name="Pamer E.G."/>
        </authorList>
    </citation>
    <scope>NUCLEOTIDE SEQUENCE [LARGE SCALE GENOMIC DNA]</scope>
    <source>
        <strain evidence="2 3">DFI.3.7</strain>
    </source>
</reference>
<keyword evidence="1" id="KW-0472">Membrane</keyword>
<proteinExistence type="predicted"/>
<feature type="transmembrane region" description="Helical" evidence="1">
    <location>
        <begin position="46"/>
        <end position="70"/>
    </location>
</feature>
<dbReference type="EMBL" id="JAKNJB010000010">
    <property type="protein sequence ID" value="MCG4526936.1"/>
    <property type="molecule type" value="Genomic_DNA"/>
</dbReference>